<dbReference type="InterPro" id="IPR029787">
    <property type="entry name" value="Nucleotide_cyclase"/>
</dbReference>
<evidence type="ECO:0000256" key="3">
    <source>
        <dbReference type="SAM" id="SignalP"/>
    </source>
</evidence>
<dbReference type="PANTHER" id="PTHR45138">
    <property type="entry name" value="REGULATORY COMPONENTS OF SENSORY TRANSDUCTION SYSTEM"/>
    <property type="match status" value="1"/>
</dbReference>
<dbReference type="SUPFAM" id="SSF55073">
    <property type="entry name" value="Nucleotide cyclase"/>
    <property type="match status" value="1"/>
</dbReference>
<feature type="signal peptide" evidence="3">
    <location>
        <begin position="1"/>
        <end position="28"/>
    </location>
</feature>
<dbReference type="EMBL" id="JBHLTG010000001">
    <property type="protein sequence ID" value="MFC0676247.1"/>
    <property type="molecule type" value="Genomic_DNA"/>
</dbReference>
<dbReference type="CDD" id="cd01949">
    <property type="entry name" value="GGDEF"/>
    <property type="match status" value="1"/>
</dbReference>
<organism evidence="5 6">
    <name type="scientific">Lysobacter korlensis</name>
    <dbReference type="NCBI Taxonomy" id="553636"/>
    <lineage>
        <taxon>Bacteria</taxon>
        <taxon>Pseudomonadati</taxon>
        <taxon>Pseudomonadota</taxon>
        <taxon>Gammaproteobacteria</taxon>
        <taxon>Lysobacterales</taxon>
        <taxon>Lysobacteraceae</taxon>
        <taxon>Lysobacter</taxon>
    </lineage>
</organism>
<feature type="domain" description="GGDEF" evidence="4">
    <location>
        <begin position="501"/>
        <end position="634"/>
    </location>
</feature>
<keyword evidence="3" id="KW-0732">Signal</keyword>
<sequence>MSVRRLRRGAAWLLAVALAPWIAADALAGVRPGAEAFDALFAQVDALPRMHGDHAELRPQYDRLRAVLPPGDEARALQLAALQCGLGLFGDAARVVSEADAGLAKAERLGDTESQVRLLYCRGDALEAQRDERAAVAAYSRGIELARQAGLPRLLGEGLELRAGTVSILGEHAAALLDLMQAQRVYEQARLTDLAEGNVLGLAVAYRRMGEYAQALAYLRRSEEAGRRQQDWQVVYTSLLQQGYLHFDRDDAAASLVPLSQALALAERKQFPRDTAIARVALAASHVQIGKPERALQLLSQARATLDALGDRSSLDTLLSLRRGEALAALGRHREALQQYARVDAALAGSDNLRYRIMLHRARAPSFEALGQPREALAEYRQWLRMQTQLDRVNRGQRETLMRHQFELGRRDAEYRRLAADKAVNAARLQAELRLRRWQRAALAGSLVLLLVLAALGLGQRRSGRRLHALAMTDPLTGAANRRSLERFAALAIAEADPRTRPVSVIALDVDHFKRINDRYGHAAGDAVLRRVAEACQCEMRKCDLLGRTGGEEFVAVLPGTALPAARRVADRLLAAVGALELDPVAPGLTISVSIGVAEYTMTDGDFRSLLHRADAALYRAKQSGRNRVECDDGSRDARTAGDRCDGAGSGCASALAATGQAGG</sequence>
<comment type="caution">
    <text evidence="5">The sequence shown here is derived from an EMBL/GenBank/DDBJ whole genome shotgun (WGS) entry which is preliminary data.</text>
</comment>
<dbReference type="InterPro" id="IPR043128">
    <property type="entry name" value="Rev_trsase/Diguanyl_cyclase"/>
</dbReference>
<dbReference type="PANTHER" id="PTHR45138:SF9">
    <property type="entry name" value="DIGUANYLATE CYCLASE DGCM-RELATED"/>
    <property type="match status" value="1"/>
</dbReference>
<evidence type="ECO:0000259" key="4">
    <source>
        <dbReference type="PROSITE" id="PS50887"/>
    </source>
</evidence>
<dbReference type="EC" id="2.7.7.65" evidence="1"/>
<dbReference type="InterPro" id="IPR000160">
    <property type="entry name" value="GGDEF_dom"/>
</dbReference>
<gene>
    <name evidence="5" type="ORF">ACFFGH_00095</name>
</gene>
<feature type="chain" id="PRO_5045926461" description="diguanylate cyclase" evidence="3">
    <location>
        <begin position="29"/>
        <end position="664"/>
    </location>
</feature>
<proteinExistence type="predicted"/>
<evidence type="ECO:0000313" key="5">
    <source>
        <dbReference type="EMBL" id="MFC0676247.1"/>
    </source>
</evidence>
<dbReference type="Gene3D" id="3.30.70.270">
    <property type="match status" value="1"/>
</dbReference>
<name>A0ABV6RGY8_9GAMM</name>
<dbReference type="Pfam" id="PF00990">
    <property type="entry name" value="GGDEF"/>
    <property type="match status" value="1"/>
</dbReference>
<dbReference type="Proteomes" id="UP001589896">
    <property type="component" value="Unassembled WGS sequence"/>
</dbReference>
<dbReference type="NCBIfam" id="TIGR00254">
    <property type="entry name" value="GGDEF"/>
    <property type="match status" value="1"/>
</dbReference>
<keyword evidence="5" id="KW-0548">Nucleotidyltransferase</keyword>
<dbReference type="Gene3D" id="1.25.40.10">
    <property type="entry name" value="Tetratricopeptide repeat domain"/>
    <property type="match status" value="2"/>
</dbReference>
<dbReference type="InterPro" id="IPR050469">
    <property type="entry name" value="Diguanylate_Cyclase"/>
</dbReference>
<evidence type="ECO:0000256" key="2">
    <source>
        <dbReference type="ARBA" id="ARBA00034247"/>
    </source>
</evidence>
<evidence type="ECO:0000256" key="1">
    <source>
        <dbReference type="ARBA" id="ARBA00012528"/>
    </source>
</evidence>
<keyword evidence="5" id="KW-0808">Transferase</keyword>
<accession>A0ABV6RGY8</accession>
<dbReference type="GO" id="GO:0052621">
    <property type="term" value="F:diguanylate cyclase activity"/>
    <property type="evidence" value="ECO:0007669"/>
    <property type="project" value="UniProtKB-EC"/>
</dbReference>
<comment type="catalytic activity">
    <reaction evidence="2">
        <text>2 GTP = 3',3'-c-di-GMP + 2 diphosphate</text>
        <dbReference type="Rhea" id="RHEA:24898"/>
        <dbReference type="ChEBI" id="CHEBI:33019"/>
        <dbReference type="ChEBI" id="CHEBI:37565"/>
        <dbReference type="ChEBI" id="CHEBI:58805"/>
        <dbReference type="EC" id="2.7.7.65"/>
    </reaction>
</comment>
<dbReference type="InterPro" id="IPR011990">
    <property type="entry name" value="TPR-like_helical_dom_sf"/>
</dbReference>
<dbReference type="InterPro" id="IPR019734">
    <property type="entry name" value="TPR_rpt"/>
</dbReference>
<dbReference type="SUPFAM" id="SSF48452">
    <property type="entry name" value="TPR-like"/>
    <property type="match status" value="2"/>
</dbReference>
<dbReference type="SMART" id="SM00028">
    <property type="entry name" value="TPR"/>
    <property type="match status" value="4"/>
</dbReference>
<dbReference type="PROSITE" id="PS50887">
    <property type="entry name" value="GGDEF"/>
    <property type="match status" value="1"/>
</dbReference>
<protein>
    <recommendedName>
        <fullName evidence="1">diguanylate cyclase</fullName>
        <ecNumber evidence="1">2.7.7.65</ecNumber>
    </recommendedName>
</protein>
<dbReference type="SMART" id="SM00267">
    <property type="entry name" value="GGDEF"/>
    <property type="match status" value="1"/>
</dbReference>
<reference evidence="5 6" key="1">
    <citation type="submission" date="2024-09" db="EMBL/GenBank/DDBJ databases">
        <authorList>
            <person name="Sun Q."/>
            <person name="Mori K."/>
        </authorList>
    </citation>
    <scope>NUCLEOTIDE SEQUENCE [LARGE SCALE GENOMIC DNA]</scope>
    <source>
        <strain evidence="5 6">KCTC 23076</strain>
    </source>
</reference>
<keyword evidence="6" id="KW-1185">Reference proteome</keyword>
<evidence type="ECO:0000313" key="6">
    <source>
        <dbReference type="Proteomes" id="UP001589896"/>
    </source>
</evidence>
<dbReference type="RefSeq" id="WP_386663816.1">
    <property type="nucleotide sequence ID" value="NZ_JBHLTG010000001.1"/>
</dbReference>